<dbReference type="OrthoDB" id="1302077at2759"/>
<keyword evidence="2" id="KW-1133">Transmembrane helix</keyword>
<gene>
    <name evidence="3" type="ORF">ANE_LOCUS6760</name>
</gene>
<comment type="caution">
    <text evidence="3">The sequence shown here is derived from an EMBL/GenBank/DDBJ whole genome shotgun (WGS) entry which is preliminary data.</text>
</comment>
<name>A0A565B6B5_9BRAS</name>
<dbReference type="PANTHER" id="PTHR35094:SF7">
    <property type="entry name" value="LEUCINE-RICH REPEAT EXTENSIN-LIKE PROTEIN 2"/>
    <property type="match status" value="1"/>
</dbReference>
<evidence type="ECO:0000256" key="2">
    <source>
        <dbReference type="SAM" id="Phobius"/>
    </source>
</evidence>
<sequence>MLLALHCLTDQASSDSTLKHTKFTTLSPVQDSCVNSCAHESPPLLPPPPPKTVYCSRSSSAPPPPSYMYVTGVPGELYRTEPDDQWGYYSSANRNLVKCLLVIIVLVGFVIVTNL</sequence>
<accession>A0A565B6B5</accession>
<evidence type="ECO:0000313" key="4">
    <source>
        <dbReference type="Proteomes" id="UP000489600"/>
    </source>
</evidence>
<protein>
    <submittedName>
        <fullName evidence="3">Uncharacterized protein</fullName>
    </submittedName>
</protein>
<organism evidence="3 4">
    <name type="scientific">Arabis nemorensis</name>
    <dbReference type="NCBI Taxonomy" id="586526"/>
    <lineage>
        <taxon>Eukaryota</taxon>
        <taxon>Viridiplantae</taxon>
        <taxon>Streptophyta</taxon>
        <taxon>Embryophyta</taxon>
        <taxon>Tracheophyta</taxon>
        <taxon>Spermatophyta</taxon>
        <taxon>Magnoliopsida</taxon>
        <taxon>eudicotyledons</taxon>
        <taxon>Gunneridae</taxon>
        <taxon>Pentapetalae</taxon>
        <taxon>rosids</taxon>
        <taxon>malvids</taxon>
        <taxon>Brassicales</taxon>
        <taxon>Brassicaceae</taxon>
        <taxon>Arabideae</taxon>
        <taxon>Arabis</taxon>
    </lineage>
</organism>
<proteinExistence type="predicted"/>
<dbReference type="PANTHER" id="PTHR35094">
    <property type="entry name" value="LEUCINE-RICH REPEAT EXTENSIN-LIKE PROTEIN 2"/>
    <property type="match status" value="1"/>
</dbReference>
<feature type="transmembrane region" description="Helical" evidence="2">
    <location>
        <begin position="95"/>
        <end position="113"/>
    </location>
</feature>
<feature type="region of interest" description="Disordered" evidence="1">
    <location>
        <begin position="41"/>
        <end position="63"/>
    </location>
</feature>
<keyword evidence="4" id="KW-1185">Reference proteome</keyword>
<dbReference type="Proteomes" id="UP000489600">
    <property type="component" value="Unassembled WGS sequence"/>
</dbReference>
<evidence type="ECO:0000313" key="3">
    <source>
        <dbReference type="EMBL" id="VVA96315.1"/>
    </source>
</evidence>
<keyword evidence="2" id="KW-0472">Membrane</keyword>
<reference evidence="3" key="1">
    <citation type="submission" date="2019-07" db="EMBL/GenBank/DDBJ databases">
        <authorList>
            <person name="Dittberner H."/>
        </authorList>
    </citation>
    <scope>NUCLEOTIDE SEQUENCE [LARGE SCALE GENOMIC DNA]</scope>
</reference>
<dbReference type="AlphaFoldDB" id="A0A565B6B5"/>
<evidence type="ECO:0000256" key="1">
    <source>
        <dbReference type="SAM" id="MobiDB-lite"/>
    </source>
</evidence>
<keyword evidence="2" id="KW-0812">Transmembrane</keyword>
<dbReference type="EMBL" id="CABITT030000003">
    <property type="protein sequence ID" value="VVA96315.1"/>
    <property type="molecule type" value="Genomic_DNA"/>
</dbReference>